<dbReference type="InterPro" id="IPR036866">
    <property type="entry name" value="RibonucZ/Hydroxyglut_hydro"/>
</dbReference>
<evidence type="ECO:0000313" key="2">
    <source>
        <dbReference type="EMBL" id="QPL04801.1"/>
    </source>
</evidence>
<evidence type="ECO:0000259" key="1">
    <source>
        <dbReference type="Pfam" id="PF12706"/>
    </source>
</evidence>
<dbReference type="CDD" id="cd07716">
    <property type="entry name" value="RNaseZ_short-form-like_MBL-fold"/>
    <property type="match status" value="1"/>
</dbReference>
<reference evidence="2 3" key="1">
    <citation type="submission" date="2020-11" db="EMBL/GenBank/DDBJ databases">
        <title>Actinomyces sp. ZJ750.</title>
        <authorList>
            <person name="Zhou J."/>
        </authorList>
    </citation>
    <scope>NUCLEOTIDE SEQUENCE [LARGE SCALE GENOMIC DNA]</scope>
    <source>
        <strain evidence="2 3">ZJ750</strain>
    </source>
</reference>
<dbReference type="InterPro" id="IPR001279">
    <property type="entry name" value="Metallo-B-lactamas"/>
</dbReference>
<dbReference type="KEGG" id="arep:ID810_08535"/>
<organism evidence="2 3">
    <name type="scientific">Actinomyces respiraculi</name>
    <dbReference type="NCBI Taxonomy" id="2744574"/>
    <lineage>
        <taxon>Bacteria</taxon>
        <taxon>Bacillati</taxon>
        <taxon>Actinomycetota</taxon>
        <taxon>Actinomycetes</taxon>
        <taxon>Actinomycetales</taxon>
        <taxon>Actinomycetaceae</taxon>
        <taxon>Actinomyces</taxon>
    </lineage>
</organism>
<accession>A0A7T0LJ99</accession>
<keyword evidence="2" id="KW-0378">Hydrolase</keyword>
<dbReference type="Gene3D" id="3.60.15.10">
    <property type="entry name" value="Ribonuclease Z/Hydroxyacylglutathione hydrolase-like"/>
    <property type="match status" value="1"/>
</dbReference>
<dbReference type="GO" id="GO:0042781">
    <property type="term" value="F:3'-tRNA processing endoribonuclease activity"/>
    <property type="evidence" value="ECO:0007669"/>
    <property type="project" value="TreeGrafter"/>
</dbReference>
<keyword evidence="3" id="KW-1185">Reference proteome</keyword>
<dbReference type="EMBL" id="CP063989">
    <property type="protein sequence ID" value="QPL04801.1"/>
    <property type="molecule type" value="Genomic_DNA"/>
</dbReference>
<dbReference type="Pfam" id="PF12706">
    <property type="entry name" value="Lactamase_B_2"/>
    <property type="match status" value="1"/>
</dbReference>
<dbReference type="Proteomes" id="UP000594637">
    <property type="component" value="Chromosome"/>
</dbReference>
<dbReference type="PANTHER" id="PTHR46018:SF4">
    <property type="entry name" value="METALLO-HYDROLASE YHFI-RELATED"/>
    <property type="match status" value="1"/>
</dbReference>
<gene>
    <name evidence="2" type="ORF">ID810_08535</name>
</gene>
<dbReference type="AlphaFoldDB" id="A0A7T0LJ99"/>
<feature type="domain" description="Metallo-beta-lactamase" evidence="1">
    <location>
        <begin position="42"/>
        <end position="244"/>
    </location>
</feature>
<evidence type="ECO:0000313" key="3">
    <source>
        <dbReference type="Proteomes" id="UP000594637"/>
    </source>
</evidence>
<dbReference type="PANTHER" id="PTHR46018">
    <property type="entry name" value="ZINC PHOSPHODIESTERASE ELAC PROTEIN 1"/>
    <property type="match status" value="1"/>
</dbReference>
<dbReference type="SUPFAM" id="SSF56281">
    <property type="entry name" value="Metallo-hydrolase/oxidoreductase"/>
    <property type="match status" value="1"/>
</dbReference>
<sequence>MKLTVIGCTGSMSGPTAAASSYLVQASEVGQDGEELIYSVVLDLGAGSMGQLLRYLDPADLDALLISHCHADHMADMVGMHVYRRWHPAGALGPVLTVGPSELLHRLSGVDGTDETETYASEFDFRTAVAGESFQVGPMMITPYTAMHPVEAYGYRIEGPSEQVGPEGERRTVSLAFTGDTDLCESICAMADGVDLLLSEAAFVEGRDTVRGMHLTGKRAGQLAAGTAGEVPRRPVGQLVLTHIQPWTEHRIPLRNAALAYEGPLEAATAGATWEI</sequence>
<name>A0A7T0LJ99_9ACTO</name>
<proteinExistence type="predicted"/>
<dbReference type="RefSeq" id="WP_166856684.1">
    <property type="nucleotide sequence ID" value="NZ_CP063989.1"/>
</dbReference>
<protein>
    <submittedName>
        <fullName evidence="2">MBL fold metallo-hydrolase</fullName>
    </submittedName>
</protein>